<accession>A0A8J6BVY0</accession>
<comment type="caution">
    <text evidence="2">The sequence shown here is derived from an EMBL/GenBank/DDBJ whole genome shotgun (WGS) entry which is preliminary data.</text>
</comment>
<gene>
    <name evidence="2" type="ORF">GUJ93_ZPchr0012g19219</name>
</gene>
<feature type="region of interest" description="Disordered" evidence="1">
    <location>
        <begin position="47"/>
        <end position="83"/>
    </location>
</feature>
<dbReference type="EMBL" id="JAAALK010000080">
    <property type="protein sequence ID" value="KAG8094495.1"/>
    <property type="molecule type" value="Genomic_DNA"/>
</dbReference>
<evidence type="ECO:0000256" key="1">
    <source>
        <dbReference type="SAM" id="MobiDB-lite"/>
    </source>
</evidence>
<dbReference type="OrthoDB" id="407275at2759"/>
<sequence>MASSSASEDRRSRRRAGAHAESSNFPPCSALAIRNAKFFTNATVRPLCMSESTPPRPGRRALRPCGGRAPPRAQRGHDYEGLS</sequence>
<protein>
    <submittedName>
        <fullName evidence="2">Uncharacterized protein</fullName>
    </submittedName>
</protein>
<proteinExistence type="predicted"/>
<evidence type="ECO:0000313" key="3">
    <source>
        <dbReference type="Proteomes" id="UP000729402"/>
    </source>
</evidence>
<keyword evidence="3" id="KW-1185">Reference proteome</keyword>
<feature type="region of interest" description="Disordered" evidence="1">
    <location>
        <begin position="1"/>
        <end position="26"/>
    </location>
</feature>
<reference evidence="2" key="2">
    <citation type="submission" date="2021-02" db="EMBL/GenBank/DDBJ databases">
        <authorList>
            <person name="Kimball J.A."/>
            <person name="Haas M.W."/>
            <person name="Macchietto M."/>
            <person name="Kono T."/>
            <person name="Duquette J."/>
            <person name="Shao M."/>
        </authorList>
    </citation>
    <scope>NUCLEOTIDE SEQUENCE</scope>
    <source>
        <tissue evidence="2">Fresh leaf tissue</tissue>
    </source>
</reference>
<reference evidence="2" key="1">
    <citation type="journal article" date="2021" name="bioRxiv">
        <title>Whole Genome Assembly and Annotation of Northern Wild Rice, Zizania palustris L., Supports a Whole Genome Duplication in the Zizania Genus.</title>
        <authorList>
            <person name="Haas M."/>
            <person name="Kono T."/>
            <person name="Macchietto M."/>
            <person name="Millas R."/>
            <person name="McGilp L."/>
            <person name="Shao M."/>
            <person name="Duquette J."/>
            <person name="Hirsch C.N."/>
            <person name="Kimball J."/>
        </authorList>
    </citation>
    <scope>NUCLEOTIDE SEQUENCE</scope>
    <source>
        <tissue evidence="2">Fresh leaf tissue</tissue>
    </source>
</reference>
<dbReference type="Proteomes" id="UP000729402">
    <property type="component" value="Unassembled WGS sequence"/>
</dbReference>
<evidence type="ECO:0000313" key="2">
    <source>
        <dbReference type="EMBL" id="KAG8094495.1"/>
    </source>
</evidence>
<dbReference type="AlphaFoldDB" id="A0A8J6BVY0"/>
<name>A0A8J6BVY0_ZIZPA</name>
<organism evidence="2 3">
    <name type="scientific">Zizania palustris</name>
    <name type="common">Northern wild rice</name>
    <dbReference type="NCBI Taxonomy" id="103762"/>
    <lineage>
        <taxon>Eukaryota</taxon>
        <taxon>Viridiplantae</taxon>
        <taxon>Streptophyta</taxon>
        <taxon>Embryophyta</taxon>
        <taxon>Tracheophyta</taxon>
        <taxon>Spermatophyta</taxon>
        <taxon>Magnoliopsida</taxon>
        <taxon>Liliopsida</taxon>
        <taxon>Poales</taxon>
        <taxon>Poaceae</taxon>
        <taxon>BOP clade</taxon>
        <taxon>Oryzoideae</taxon>
        <taxon>Oryzeae</taxon>
        <taxon>Zizaniinae</taxon>
        <taxon>Zizania</taxon>
    </lineage>
</organism>